<keyword evidence="2" id="KW-0479">Metal-binding</keyword>
<feature type="non-terminal residue" evidence="5">
    <location>
        <position position="110"/>
    </location>
</feature>
<proteinExistence type="predicted"/>
<sequence>MLLATSPPSRGLARTGGKAAADFGRITVQSRLDRSRFAQALCGRDRCASCLFQSRWLQWQWSGLVNTSMKTLPVSVILLLLSIGALASEHGADIFSEQCAACHGNAGLTM</sequence>
<evidence type="ECO:0000256" key="3">
    <source>
        <dbReference type="ARBA" id="ARBA00023004"/>
    </source>
</evidence>
<feature type="domain" description="Cytochrome c" evidence="4">
    <location>
        <begin position="86"/>
        <end position="110"/>
    </location>
</feature>
<keyword evidence="3" id="KW-0408">Iron</keyword>
<evidence type="ECO:0000259" key="4">
    <source>
        <dbReference type="PROSITE" id="PS51007"/>
    </source>
</evidence>
<organism evidence="5">
    <name type="scientific">marine metagenome</name>
    <dbReference type="NCBI Taxonomy" id="408172"/>
    <lineage>
        <taxon>unclassified sequences</taxon>
        <taxon>metagenomes</taxon>
        <taxon>ecological metagenomes</taxon>
    </lineage>
</organism>
<evidence type="ECO:0000256" key="1">
    <source>
        <dbReference type="ARBA" id="ARBA00022617"/>
    </source>
</evidence>
<evidence type="ECO:0000313" key="5">
    <source>
        <dbReference type="EMBL" id="SVA42850.1"/>
    </source>
</evidence>
<dbReference type="GO" id="GO:0009055">
    <property type="term" value="F:electron transfer activity"/>
    <property type="evidence" value="ECO:0007669"/>
    <property type="project" value="InterPro"/>
</dbReference>
<protein>
    <recommendedName>
        <fullName evidence="4">Cytochrome c domain-containing protein</fullName>
    </recommendedName>
</protein>
<name>A0A381VRC0_9ZZZZ</name>
<dbReference type="PROSITE" id="PS51007">
    <property type="entry name" value="CYTC"/>
    <property type="match status" value="1"/>
</dbReference>
<dbReference type="AlphaFoldDB" id="A0A381VRC0"/>
<dbReference type="InterPro" id="IPR036909">
    <property type="entry name" value="Cyt_c-like_dom_sf"/>
</dbReference>
<dbReference type="SUPFAM" id="SSF46626">
    <property type="entry name" value="Cytochrome c"/>
    <property type="match status" value="1"/>
</dbReference>
<dbReference type="GO" id="GO:0020037">
    <property type="term" value="F:heme binding"/>
    <property type="evidence" value="ECO:0007669"/>
    <property type="project" value="InterPro"/>
</dbReference>
<dbReference type="EMBL" id="UINC01009558">
    <property type="protein sequence ID" value="SVA42850.1"/>
    <property type="molecule type" value="Genomic_DNA"/>
</dbReference>
<keyword evidence="1" id="KW-0349">Heme</keyword>
<accession>A0A381VRC0</accession>
<dbReference type="GO" id="GO:0046872">
    <property type="term" value="F:metal ion binding"/>
    <property type="evidence" value="ECO:0007669"/>
    <property type="project" value="UniProtKB-KW"/>
</dbReference>
<dbReference type="InterPro" id="IPR009056">
    <property type="entry name" value="Cyt_c-like_dom"/>
</dbReference>
<reference evidence="5" key="1">
    <citation type="submission" date="2018-05" db="EMBL/GenBank/DDBJ databases">
        <authorList>
            <person name="Lanie J.A."/>
            <person name="Ng W.-L."/>
            <person name="Kazmierczak K.M."/>
            <person name="Andrzejewski T.M."/>
            <person name="Davidsen T.M."/>
            <person name="Wayne K.J."/>
            <person name="Tettelin H."/>
            <person name="Glass J.I."/>
            <person name="Rusch D."/>
            <person name="Podicherti R."/>
            <person name="Tsui H.-C.T."/>
            <person name="Winkler M.E."/>
        </authorList>
    </citation>
    <scope>NUCLEOTIDE SEQUENCE</scope>
</reference>
<gene>
    <name evidence="5" type="ORF">METZ01_LOCUS95704</name>
</gene>
<evidence type="ECO:0000256" key="2">
    <source>
        <dbReference type="ARBA" id="ARBA00022723"/>
    </source>
</evidence>